<accession>A0ABD6ELX1</accession>
<evidence type="ECO:0000256" key="2">
    <source>
        <dbReference type="ARBA" id="ARBA00022801"/>
    </source>
</evidence>
<keyword evidence="2" id="KW-0378">Hydrolase</keyword>
<dbReference type="GO" id="GO:0016787">
    <property type="term" value="F:hydrolase activity"/>
    <property type="evidence" value="ECO:0007669"/>
    <property type="project" value="UniProtKB-KW"/>
</dbReference>
<evidence type="ECO:0000259" key="6">
    <source>
        <dbReference type="PROSITE" id="PS51194"/>
    </source>
</evidence>
<dbReference type="CDD" id="cd18793">
    <property type="entry name" value="SF2_C_SNF"/>
    <property type="match status" value="1"/>
</dbReference>
<proteinExistence type="predicted"/>
<sequence length="425" mass="48404">MIVTPRSSCILCEFNEAIGQLEENLFVTTSEKSVKRTTNRTIPTEHSGGETGDFGVSGSLKESQFEVILRSLLSSASRKVKMQSQSVYEQSDIDDAKRCLECLEKLKFYLRCMKLLWIALSTLISKIDELRMCREHVKFATEEELSSERQLPPGVIDESSVESERAAHSISLKTLSEQRRCLLSKFRYVYSLHNRNENEEVCPVCLVALGYAWVVFPCAHCTCPTCYRQLQTVCGKYRKSAQCPTCRQSCSCSEISYVQLPSRNENLHFLDFSDIKLKADYSSKLNAIVVRLKSIRRRDPWAKTLLFTSFAQLLPLLYQCLEDNDVNYRKFLAASNQQKNLSQFRNDPSVEVLVMLLSSGGRGLNLTCANHVIFVEPTADKAQISQAIGRIDRIGQKRNIMVHHFVMFGSIEERIYRFMSAEADS</sequence>
<evidence type="ECO:0000256" key="1">
    <source>
        <dbReference type="ARBA" id="ARBA00022771"/>
    </source>
</evidence>
<dbReference type="Gene3D" id="3.30.40.10">
    <property type="entry name" value="Zinc/RING finger domain, C3HC4 (zinc finger)"/>
    <property type="match status" value="1"/>
</dbReference>
<keyword evidence="3" id="KW-0862">Zinc</keyword>
<evidence type="ECO:0000256" key="3">
    <source>
        <dbReference type="ARBA" id="ARBA00022833"/>
    </source>
</evidence>
<evidence type="ECO:0000313" key="8">
    <source>
        <dbReference type="Proteomes" id="UP001608902"/>
    </source>
</evidence>
<dbReference type="InterPro" id="IPR049730">
    <property type="entry name" value="SNF2/RAD54-like_C"/>
</dbReference>
<dbReference type="InterPro" id="IPR013083">
    <property type="entry name" value="Znf_RING/FYVE/PHD"/>
</dbReference>
<dbReference type="Gene3D" id="3.40.50.300">
    <property type="entry name" value="P-loop containing nucleotide triphosphate hydrolases"/>
    <property type="match status" value="1"/>
</dbReference>
<evidence type="ECO:0000313" key="7">
    <source>
        <dbReference type="EMBL" id="MFH4979149.1"/>
    </source>
</evidence>
<protein>
    <submittedName>
        <fullName evidence="7">Uncharacterized protein</fullName>
    </submittedName>
</protein>
<dbReference type="EMBL" id="JBGFUD010003902">
    <property type="protein sequence ID" value="MFH4979149.1"/>
    <property type="molecule type" value="Genomic_DNA"/>
</dbReference>
<evidence type="ECO:0000256" key="4">
    <source>
        <dbReference type="PROSITE-ProRule" id="PRU00175"/>
    </source>
</evidence>
<feature type="domain" description="Helicase C-terminal" evidence="6">
    <location>
        <begin position="284"/>
        <end position="425"/>
    </location>
</feature>
<keyword evidence="8" id="KW-1185">Reference proteome</keyword>
<dbReference type="Proteomes" id="UP001608902">
    <property type="component" value="Unassembled WGS sequence"/>
</dbReference>
<feature type="domain" description="RING-type" evidence="5">
    <location>
        <begin position="202"/>
        <end position="247"/>
    </location>
</feature>
<organism evidence="7 8">
    <name type="scientific">Gnathostoma spinigerum</name>
    <dbReference type="NCBI Taxonomy" id="75299"/>
    <lineage>
        <taxon>Eukaryota</taxon>
        <taxon>Metazoa</taxon>
        <taxon>Ecdysozoa</taxon>
        <taxon>Nematoda</taxon>
        <taxon>Chromadorea</taxon>
        <taxon>Rhabditida</taxon>
        <taxon>Spirurina</taxon>
        <taxon>Gnathostomatomorpha</taxon>
        <taxon>Gnathostomatoidea</taxon>
        <taxon>Gnathostomatidae</taxon>
        <taxon>Gnathostoma</taxon>
    </lineage>
</organism>
<dbReference type="InterPro" id="IPR001650">
    <property type="entry name" value="Helicase_C-like"/>
</dbReference>
<dbReference type="Pfam" id="PF00271">
    <property type="entry name" value="Helicase_C"/>
    <property type="match status" value="1"/>
</dbReference>
<evidence type="ECO:0000259" key="5">
    <source>
        <dbReference type="PROSITE" id="PS50089"/>
    </source>
</evidence>
<name>A0ABD6ELX1_9BILA</name>
<dbReference type="PROSITE" id="PS50089">
    <property type="entry name" value="ZF_RING_2"/>
    <property type="match status" value="1"/>
</dbReference>
<comment type="caution">
    <text evidence="7">The sequence shown here is derived from an EMBL/GenBank/DDBJ whole genome shotgun (WGS) entry which is preliminary data.</text>
</comment>
<dbReference type="PROSITE" id="PS51194">
    <property type="entry name" value="HELICASE_CTER"/>
    <property type="match status" value="1"/>
</dbReference>
<dbReference type="AlphaFoldDB" id="A0ABD6ELX1"/>
<dbReference type="PANTHER" id="PTHR45865:SF1">
    <property type="entry name" value="E3 UBIQUITIN-PROTEIN LIGASE SHPRH"/>
    <property type="match status" value="1"/>
</dbReference>
<reference evidence="7 8" key="1">
    <citation type="submission" date="2024-08" db="EMBL/GenBank/DDBJ databases">
        <title>Gnathostoma spinigerum genome.</title>
        <authorList>
            <person name="Gonzalez-Bertolin B."/>
            <person name="Monzon S."/>
            <person name="Zaballos A."/>
            <person name="Jimenez P."/>
            <person name="Dekumyoy P."/>
            <person name="Varona S."/>
            <person name="Cuesta I."/>
            <person name="Sumanam S."/>
            <person name="Adisakwattana P."/>
            <person name="Gasser R.B."/>
            <person name="Hernandez-Gonzalez A."/>
            <person name="Young N.D."/>
            <person name="Perteguer M.J."/>
        </authorList>
    </citation>
    <scope>NUCLEOTIDE SEQUENCE [LARGE SCALE GENOMIC DNA]</scope>
    <source>
        <strain evidence="7">AL3</strain>
        <tissue evidence="7">Liver</tissue>
    </source>
</reference>
<keyword evidence="1 4" id="KW-0479">Metal-binding</keyword>
<dbReference type="InterPro" id="IPR027417">
    <property type="entry name" value="P-loop_NTPase"/>
</dbReference>
<dbReference type="SUPFAM" id="SSF57850">
    <property type="entry name" value="RING/U-box"/>
    <property type="match status" value="1"/>
</dbReference>
<dbReference type="PANTHER" id="PTHR45865">
    <property type="entry name" value="E3 UBIQUITIN-PROTEIN LIGASE SHPRH FAMILY MEMBER"/>
    <property type="match status" value="1"/>
</dbReference>
<gene>
    <name evidence="7" type="ORF">AB6A40_005858</name>
</gene>
<dbReference type="InterPro" id="IPR052583">
    <property type="entry name" value="ATP-helicase/E3_Ub-Ligase"/>
</dbReference>
<dbReference type="GO" id="GO:0008270">
    <property type="term" value="F:zinc ion binding"/>
    <property type="evidence" value="ECO:0007669"/>
    <property type="project" value="UniProtKB-KW"/>
</dbReference>
<dbReference type="SUPFAM" id="SSF52540">
    <property type="entry name" value="P-loop containing nucleoside triphosphate hydrolases"/>
    <property type="match status" value="1"/>
</dbReference>
<keyword evidence="1 4" id="KW-0863">Zinc-finger</keyword>
<dbReference type="SMART" id="SM00490">
    <property type="entry name" value="HELICc"/>
    <property type="match status" value="1"/>
</dbReference>
<dbReference type="InterPro" id="IPR001841">
    <property type="entry name" value="Znf_RING"/>
</dbReference>